<comment type="subcellular location">
    <subcellularLocation>
        <location evidence="1">Periplasm</location>
    </subcellularLocation>
</comment>
<reference evidence="6 7" key="1">
    <citation type="submission" date="2016-11" db="EMBL/GenBank/DDBJ databases">
        <authorList>
            <person name="Jaros S."/>
            <person name="Januszkiewicz K."/>
            <person name="Wedrychowicz H."/>
        </authorList>
    </citation>
    <scope>NUCLEOTIDE SEQUENCE [LARGE SCALE GENOMIC DNA]</scope>
    <source>
        <strain evidence="6 7">DSM 21637</strain>
    </source>
</reference>
<evidence type="ECO:0000313" key="7">
    <source>
        <dbReference type="Proteomes" id="UP000182350"/>
    </source>
</evidence>
<dbReference type="AlphaFoldDB" id="A0A1K1TGX8"/>
<dbReference type="GO" id="GO:0140104">
    <property type="term" value="F:molecular carrier activity"/>
    <property type="evidence" value="ECO:0007669"/>
    <property type="project" value="InterPro"/>
</dbReference>
<dbReference type="SUPFAM" id="SSF53850">
    <property type="entry name" value="Periplasmic binding protein-like II"/>
    <property type="match status" value="1"/>
</dbReference>
<dbReference type="GO" id="GO:1902358">
    <property type="term" value="P:sulfate transmembrane transport"/>
    <property type="evidence" value="ECO:0007669"/>
    <property type="project" value="InterPro"/>
</dbReference>
<name>A0A1K1TGX8_9GAMM</name>
<keyword evidence="3" id="KW-0813">Transport</keyword>
<dbReference type="EMBL" id="FPJW01000001">
    <property type="protein sequence ID" value="SFW99211.1"/>
    <property type="molecule type" value="Genomic_DNA"/>
</dbReference>
<proteinExistence type="inferred from homology"/>
<organism evidence="6 7">
    <name type="scientific">Marinospirillum alkaliphilum DSM 21637</name>
    <dbReference type="NCBI Taxonomy" id="1122209"/>
    <lineage>
        <taxon>Bacteria</taxon>
        <taxon>Pseudomonadati</taxon>
        <taxon>Pseudomonadota</taxon>
        <taxon>Gammaproteobacteria</taxon>
        <taxon>Oceanospirillales</taxon>
        <taxon>Oceanospirillaceae</taxon>
        <taxon>Marinospirillum</taxon>
    </lineage>
</organism>
<dbReference type="InterPro" id="IPR034408">
    <property type="entry name" value="Sulphate/thiosulphate_BS"/>
</dbReference>
<keyword evidence="5" id="KW-0574">Periplasm</keyword>
<dbReference type="CDD" id="cd01005">
    <property type="entry name" value="PBP2_CysP"/>
    <property type="match status" value="1"/>
</dbReference>
<evidence type="ECO:0000256" key="2">
    <source>
        <dbReference type="ARBA" id="ARBA00006099"/>
    </source>
</evidence>
<dbReference type="NCBIfam" id="NF008022">
    <property type="entry name" value="PRK10752.1"/>
    <property type="match status" value="1"/>
</dbReference>
<keyword evidence="7" id="KW-1185">Reference proteome</keyword>
<dbReference type="GO" id="GO:1901681">
    <property type="term" value="F:sulfur compound binding"/>
    <property type="evidence" value="ECO:0007669"/>
    <property type="project" value="InterPro"/>
</dbReference>
<dbReference type="NCBIfam" id="TIGR00971">
    <property type="entry name" value="3a0106s03"/>
    <property type="match status" value="1"/>
</dbReference>
<dbReference type="PROSITE" id="PS00757">
    <property type="entry name" value="PROK_SULFATE_BIND_2"/>
    <property type="match status" value="1"/>
</dbReference>
<dbReference type="PANTHER" id="PTHR30368:SF2">
    <property type="entry name" value="SULFATE-BINDING PROTEIN"/>
    <property type="match status" value="1"/>
</dbReference>
<dbReference type="Proteomes" id="UP000182350">
    <property type="component" value="Unassembled WGS sequence"/>
</dbReference>
<protein>
    <submittedName>
        <fullName evidence="6">Sulfate transport system substrate-binding protein</fullName>
    </submittedName>
</protein>
<evidence type="ECO:0000313" key="6">
    <source>
        <dbReference type="EMBL" id="SFW99211.1"/>
    </source>
</evidence>
<evidence type="ECO:0000256" key="5">
    <source>
        <dbReference type="ARBA" id="ARBA00022764"/>
    </source>
</evidence>
<dbReference type="InterPro" id="IPR005669">
    <property type="entry name" value="Thiosulph/SO4-bd"/>
</dbReference>
<dbReference type="STRING" id="1122209.SAMN02745752_00116"/>
<evidence type="ECO:0000256" key="3">
    <source>
        <dbReference type="ARBA" id="ARBA00022448"/>
    </source>
</evidence>
<gene>
    <name evidence="6" type="ORF">SAMN02745752_00116</name>
</gene>
<dbReference type="NCBIfam" id="NF008106">
    <property type="entry name" value="PRK10852.1"/>
    <property type="match status" value="1"/>
</dbReference>
<keyword evidence="4" id="KW-0732">Signal</keyword>
<dbReference type="RefSeq" id="WP_072324377.1">
    <property type="nucleotide sequence ID" value="NZ_FPJW01000001.1"/>
</dbReference>
<sequence>MLSTLSLLIRFLFATTLALLLLVSLSAEARSITLMNVSYDPTREFYRDYNEQFARWWQQQTGQRVNFRLSNGGSGTQARSLTEGLPADVATLALAYDIDQLHERSQLIPADWQQRLPYNSAPYTSTVVFLVRSGNPKGIQDWDDLIRDDVQVITPNPKTSGGARWNYLAAWAYAERKYGNKEQARNFVQQLFARVPVLDPGARGATNSFVQRGLGDVFLAWENEAFLAMEKLAPGQFEIVLPSLSILAEPPVTVIDANVDRRGTRTVAEAYLEHLYSDEAQRLIAQHYYRPANPVIAAEFSDRFPALQLVTVDEFFGGWQQAQADHFSHGGVLDQLLQQLNRR</sequence>
<evidence type="ECO:0000256" key="4">
    <source>
        <dbReference type="ARBA" id="ARBA00022729"/>
    </source>
</evidence>
<accession>A0A1K1TGX8</accession>
<comment type="similarity">
    <text evidence="2">Belongs to the prokaryotic sulfate-binding protein family.</text>
</comment>
<dbReference type="Pfam" id="PF13531">
    <property type="entry name" value="SBP_bac_11"/>
    <property type="match status" value="1"/>
</dbReference>
<dbReference type="PANTHER" id="PTHR30368">
    <property type="entry name" value="SULFATE-BINDING PROTEIN"/>
    <property type="match status" value="1"/>
</dbReference>
<dbReference type="Gene3D" id="3.40.190.10">
    <property type="entry name" value="Periplasmic binding protein-like II"/>
    <property type="match status" value="2"/>
</dbReference>
<dbReference type="OrthoDB" id="9802127at2"/>
<evidence type="ECO:0000256" key="1">
    <source>
        <dbReference type="ARBA" id="ARBA00004418"/>
    </source>
</evidence>
<dbReference type="GO" id="GO:0042597">
    <property type="term" value="C:periplasmic space"/>
    <property type="evidence" value="ECO:0007669"/>
    <property type="project" value="UniProtKB-SubCell"/>
</dbReference>